<dbReference type="InterPro" id="IPR011047">
    <property type="entry name" value="Quinoprotein_ADH-like_sf"/>
</dbReference>
<dbReference type="PANTHER" id="PTHR34512">
    <property type="entry name" value="CELL SURFACE PROTEIN"/>
    <property type="match status" value="1"/>
</dbReference>
<evidence type="ECO:0000313" key="3">
    <source>
        <dbReference type="Proteomes" id="UP000238322"/>
    </source>
</evidence>
<dbReference type="Pfam" id="PF13360">
    <property type="entry name" value="PQQ_2"/>
    <property type="match status" value="1"/>
</dbReference>
<evidence type="ECO:0000259" key="1">
    <source>
        <dbReference type="Pfam" id="PF13360"/>
    </source>
</evidence>
<dbReference type="InterPro" id="IPR015943">
    <property type="entry name" value="WD40/YVTN_repeat-like_dom_sf"/>
</dbReference>
<dbReference type="EMBL" id="PUHY01000010">
    <property type="protein sequence ID" value="PQO34441.1"/>
    <property type="molecule type" value="Genomic_DNA"/>
</dbReference>
<dbReference type="AlphaFoldDB" id="A0A2S8FQH9"/>
<evidence type="ECO:0000313" key="2">
    <source>
        <dbReference type="EMBL" id="PQO34441.1"/>
    </source>
</evidence>
<sequence length="492" mass="53056">MPGAHRSTTYEALADLLRPLPLLLFVSSVAKYLSPARVRPLSDIGAWKVAGKPITIKGERPVLDSHLFPIWGYCSMSIVRIWIAVVCVCFACGSVSAQEWTRFRGPNGSGVVPAVDIPSTVSEANFNWKTKLPGIGHSSPAIWTDRLFVLSADPESAFRYVVGIDTKTGKILWQKEFPAAESHLHSKSSYASCSPAVDEDHVYVAWADDENTRLIALNHDGETSWVANLGPWVSQHGFGTSPIVYQDKLIVSLMQLGDPRKIGNRPAGQSRLIAFDRKTGEKLWEADRDSDVAAYSVPCIYKTKEGQDVLICNSSAHGIAAHDLSSGKELWSEQVFNMRSVSSPVIAGDYILGSCGSGGGGNTVSAVDPNGGQPKLVWRLAKSASYVPTPIAYDGKVFVWYDKGIVSCLDGKTGEVLGQKRVGGNYYGSPILVGDRLFCMSEEGELVVVSADKDLKVLGKSPLGEGSESTPAVSDGVMYLRTYSHVISLGGK</sequence>
<dbReference type="SMART" id="SM00564">
    <property type="entry name" value="PQQ"/>
    <property type="match status" value="4"/>
</dbReference>
<accession>A0A2S8FQH9</accession>
<protein>
    <recommendedName>
        <fullName evidence="1">Pyrrolo-quinoline quinone repeat domain-containing protein</fullName>
    </recommendedName>
</protein>
<comment type="caution">
    <text evidence="2">The sequence shown here is derived from an EMBL/GenBank/DDBJ whole genome shotgun (WGS) entry which is preliminary data.</text>
</comment>
<dbReference type="InterPro" id="IPR002372">
    <property type="entry name" value="PQQ_rpt_dom"/>
</dbReference>
<dbReference type="Gene3D" id="2.130.10.10">
    <property type="entry name" value="YVTN repeat-like/Quinoprotein amine dehydrogenase"/>
    <property type="match status" value="2"/>
</dbReference>
<dbReference type="Proteomes" id="UP000238322">
    <property type="component" value="Unassembled WGS sequence"/>
</dbReference>
<reference evidence="2 3" key="1">
    <citation type="submission" date="2018-02" db="EMBL/GenBank/DDBJ databases">
        <title>Comparative genomes isolates from brazilian mangrove.</title>
        <authorList>
            <person name="Araujo J.E."/>
            <person name="Taketani R.G."/>
            <person name="Silva M.C.P."/>
            <person name="Loureco M.V."/>
            <person name="Andreote F.D."/>
        </authorList>
    </citation>
    <scope>NUCLEOTIDE SEQUENCE [LARGE SCALE GENOMIC DNA]</scope>
    <source>
        <strain evidence="2 3">Hex-1 MGV</strain>
    </source>
</reference>
<name>A0A2S8FQH9_9BACT</name>
<dbReference type="InterPro" id="IPR018391">
    <property type="entry name" value="PQQ_b-propeller_rpt"/>
</dbReference>
<feature type="domain" description="Pyrrolo-quinoline quinone repeat" evidence="1">
    <location>
        <begin position="196"/>
        <end position="416"/>
    </location>
</feature>
<dbReference type="SUPFAM" id="SSF50998">
    <property type="entry name" value="Quinoprotein alcohol dehydrogenase-like"/>
    <property type="match status" value="1"/>
</dbReference>
<proteinExistence type="predicted"/>
<dbReference type="PANTHER" id="PTHR34512:SF30">
    <property type="entry name" value="OUTER MEMBRANE PROTEIN ASSEMBLY FACTOR BAMB"/>
    <property type="match status" value="1"/>
</dbReference>
<organism evidence="2 3">
    <name type="scientific">Blastopirellula marina</name>
    <dbReference type="NCBI Taxonomy" id="124"/>
    <lineage>
        <taxon>Bacteria</taxon>
        <taxon>Pseudomonadati</taxon>
        <taxon>Planctomycetota</taxon>
        <taxon>Planctomycetia</taxon>
        <taxon>Pirellulales</taxon>
        <taxon>Pirellulaceae</taxon>
        <taxon>Blastopirellula</taxon>
    </lineage>
</organism>
<gene>
    <name evidence="2" type="ORF">C5Y83_13050</name>
</gene>